<dbReference type="GO" id="GO:0005634">
    <property type="term" value="C:nucleus"/>
    <property type="evidence" value="ECO:0007669"/>
    <property type="project" value="UniProtKB-SubCell"/>
</dbReference>
<dbReference type="InterPro" id="IPR005491">
    <property type="entry name" value="ENT_dom"/>
</dbReference>
<dbReference type="InterPro" id="IPR036142">
    <property type="entry name" value="ENT_dom-like_sf"/>
</dbReference>
<gene>
    <name evidence="5" type="ORF">Mgra_00005640</name>
</gene>
<evidence type="ECO:0000256" key="1">
    <source>
        <dbReference type="ARBA" id="ARBA00004123"/>
    </source>
</evidence>
<dbReference type="SMART" id="SM01191">
    <property type="entry name" value="ENT"/>
    <property type="match status" value="1"/>
</dbReference>
<feature type="compositionally biased region" description="Low complexity" evidence="3">
    <location>
        <begin position="251"/>
        <end position="261"/>
    </location>
</feature>
<dbReference type="AlphaFoldDB" id="A0A8S9ZN93"/>
<evidence type="ECO:0000313" key="5">
    <source>
        <dbReference type="EMBL" id="KAF7634899.1"/>
    </source>
</evidence>
<reference evidence="5" key="1">
    <citation type="journal article" date="2020" name="Ecol. Evol.">
        <title>Genome structure and content of the rice root-knot nematode (Meloidogyne graminicola).</title>
        <authorList>
            <person name="Phan N.T."/>
            <person name="Danchin E.G.J."/>
            <person name="Klopp C."/>
            <person name="Perfus-Barbeoch L."/>
            <person name="Kozlowski D.K."/>
            <person name="Koutsovoulos G.D."/>
            <person name="Lopez-Roques C."/>
            <person name="Bouchez O."/>
            <person name="Zahm M."/>
            <person name="Besnard G."/>
            <person name="Bellafiore S."/>
        </authorList>
    </citation>
    <scope>NUCLEOTIDE SEQUENCE</scope>
    <source>
        <strain evidence="5">VN-18</strain>
    </source>
</reference>
<dbReference type="SUPFAM" id="SSF158639">
    <property type="entry name" value="ENT-like"/>
    <property type="match status" value="1"/>
</dbReference>
<keyword evidence="6" id="KW-1185">Reference proteome</keyword>
<protein>
    <submittedName>
        <fullName evidence="5">ENT domain-containing protein</fullName>
    </submittedName>
</protein>
<dbReference type="Proteomes" id="UP000605970">
    <property type="component" value="Unassembled WGS sequence"/>
</dbReference>
<evidence type="ECO:0000259" key="4">
    <source>
        <dbReference type="SMART" id="SM01191"/>
    </source>
</evidence>
<feature type="compositionally biased region" description="Basic and acidic residues" evidence="3">
    <location>
        <begin position="207"/>
        <end position="216"/>
    </location>
</feature>
<keyword evidence="2" id="KW-0539">Nucleus</keyword>
<accession>A0A8S9ZN93</accession>
<organism evidence="5 6">
    <name type="scientific">Meloidogyne graminicola</name>
    <dbReference type="NCBI Taxonomy" id="189291"/>
    <lineage>
        <taxon>Eukaryota</taxon>
        <taxon>Metazoa</taxon>
        <taxon>Ecdysozoa</taxon>
        <taxon>Nematoda</taxon>
        <taxon>Chromadorea</taxon>
        <taxon>Rhabditida</taxon>
        <taxon>Tylenchina</taxon>
        <taxon>Tylenchomorpha</taxon>
        <taxon>Tylenchoidea</taxon>
        <taxon>Meloidogynidae</taxon>
        <taxon>Meloidogyninae</taxon>
        <taxon>Meloidogyne</taxon>
    </lineage>
</organism>
<feature type="domain" description="ENT" evidence="4">
    <location>
        <begin position="26"/>
        <end position="98"/>
    </location>
</feature>
<dbReference type="Gene3D" id="1.10.1240.40">
    <property type="entry name" value="ENT domain"/>
    <property type="match status" value="1"/>
</dbReference>
<proteinExistence type="predicted"/>
<feature type="region of interest" description="Disordered" evidence="3">
    <location>
        <begin position="195"/>
        <end position="261"/>
    </location>
</feature>
<feature type="region of interest" description="Disordered" evidence="3">
    <location>
        <begin position="424"/>
        <end position="443"/>
    </location>
</feature>
<evidence type="ECO:0000313" key="6">
    <source>
        <dbReference type="Proteomes" id="UP000605970"/>
    </source>
</evidence>
<sequence length="443" mass="50173">MRPTTSAVQELSSNTLDEADLSEEDAKYLLKALEKQAFDYVLYAFRAQGPLTKYKELILDHLKSALFITDQEFSLNLRIAANNPHLNGIVKKLNPSYDNFSEWLAAGLDLTGAEMANSRRLQLNNSNPSLADHSGQILREIHRHNRNLSRESIAASEAIAELYHLPKRPFMPERLRKLLRDTEADGIVECTEVKKEKTSEVIPPINTKDEQNEPKPIKKRNVGRPRKYPRKEETNVEQTKPQQGKEEIQKQEQTQTNNNNFNNCFIKGKMWGKRRPNRWLDLNIAMEEEARSSSIIPITSSNKNITTLNKCLPYVQPSTSNNCSTEAMENLADLALAQMAEFPLISSSLSIPLKKSFTNSTHLFINHQKSTNESAPKIGHKIVENDCNSEQVATTVDCTSQVNVCARTRPFVFEKEISQQCSKKAETQGNYRSSSSPLPSHNF</sequence>
<feature type="compositionally biased region" description="Basic residues" evidence="3">
    <location>
        <begin position="217"/>
        <end position="229"/>
    </location>
</feature>
<dbReference type="Pfam" id="PF03735">
    <property type="entry name" value="ENT"/>
    <property type="match status" value="1"/>
</dbReference>
<name>A0A8S9ZN93_9BILA</name>
<evidence type="ECO:0000256" key="2">
    <source>
        <dbReference type="ARBA" id="ARBA00023242"/>
    </source>
</evidence>
<comment type="subcellular location">
    <subcellularLocation>
        <location evidence="1">Nucleus</location>
    </subcellularLocation>
</comment>
<dbReference type="OrthoDB" id="10035579at2759"/>
<comment type="caution">
    <text evidence="5">The sequence shown here is derived from an EMBL/GenBank/DDBJ whole genome shotgun (WGS) entry which is preliminary data.</text>
</comment>
<dbReference type="EMBL" id="JABEBT010000049">
    <property type="protein sequence ID" value="KAF7634899.1"/>
    <property type="molecule type" value="Genomic_DNA"/>
</dbReference>
<evidence type="ECO:0000256" key="3">
    <source>
        <dbReference type="SAM" id="MobiDB-lite"/>
    </source>
</evidence>